<dbReference type="SUPFAM" id="SSF47616">
    <property type="entry name" value="GST C-terminal domain-like"/>
    <property type="match status" value="1"/>
</dbReference>
<dbReference type="InterPro" id="IPR010987">
    <property type="entry name" value="Glutathione-S-Trfase_C-like"/>
</dbReference>
<dbReference type="InterPro" id="IPR004046">
    <property type="entry name" value="GST_C"/>
</dbReference>
<dbReference type="Pfam" id="PF13409">
    <property type="entry name" value="GST_N_2"/>
    <property type="match status" value="1"/>
</dbReference>
<protein>
    <submittedName>
        <fullName evidence="4">Glutathione S-transferase</fullName>
    </submittedName>
</protein>
<dbReference type="InterPro" id="IPR036249">
    <property type="entry name" value="Thioredoxin-like_sf"/>
</dbReference>
<sequence>MTAKLYYSQVSPSSRAVLMCAKAIGLDLVIIQLNIFNGEQHNPEFKKLNPLHTIPTLDDNGFVLYDSHAIMAYLVGKYAKDKSLYPEDLRRRAIIDQRLHFDSGVLFARHACAVLSILKGQKPVGEEHVKAVNEAYGFIEIFLQHNKYVAGDSLSIADFSILTTISNANVLIPFNESTYPKLTAWRNLLKILPYYEINQIGLEAFISVMRSKLS</sequence>
<dbReference type="SFLD" id="SFLDG00358">
    <property type="entry name" value="Main_(cytGST)"/>
    <property type="match status" value="1"/>
</dbReference>
<dbReference type="SFLD" id="SFLDS00019">
    <property type="entry name" value="Glutathione_Transferase_(cytos"/>
    <property type="match status" value="1"/>
</dbReference>
<dbReference type="InterPro" id="IPR004045">
    <property type="entry name" value="Glutathione_S-Trfase_N"/>
</dbReference>
<evidence type="ECO:0000256" key="1">
    <source>
        <dbReference type="ARBA" id="ARBA00011738"/>
    </source>
</evidence>
<dbReference type="SUPFAM" id="SSF52833">
    <property type="entry name" value="Thioredoxin-like"/>
    <property type="match status" value="1"/>
</dbReference>
<dbReference type="FunFam" id="1.20.1050.10:FF:000007">
    <property type="entry name" value="Glutathione S-transferase 1-1"/>
    <property type="match status" value="1"/>
</dbReference>
<proteinExistence type="predicted"/>
<name>V5GNG5_ANOGL</name>
<dbReference type="EMBL" id="GALX01002807">
    <property type="protein sequence ID" value="JAB65659.1"/>
    <property type="molecule type" value="Transcribed_RNA"/>
</dbReference>
<dbReference type="AlphaFoldDB" id="V5GNG5"/>
<feature type="domain" description="GST C-terminal" evidence="3">
    <location>
        <begin position="88"/>
        <end position="214"/>
    </location>
</feature>
<keyword evidence="4" id="KW-0808">Transferase</keyword>
<dbReference type="PROSITE" id="PS50405">
    <property type="entry name" value="GST_CTER"/>
    <property type="match status" value="1"/>
</dbReference>
<dbReference type="PROSITE" id="PS50404">
    <property type="entry name" value="GST_NTER"/>
    <property type="match status" value="1"/>
</dbReference>
<dbReference type="CDD" id="cd03045">
    <property type="entry name" value="GST_N_Delta_Epsilon"/>
    <property type="match status" value="1"/>
</dbReference>
<dbReference type="Pfam" id="PF00043">
    <property type="entry name" value="GST_C"/>
    <property type="match status" value="1"/>
</dbReference>
<evidence type="ECO:0000313" key="4">
    <source>
        <dbReference type="EMBL" id="JAB65659.1"/>
    </source>
</evidence>
<organism evidence="4">
    <name type="scientific">Anoplophora glabripennis</name>
    <name type="common">Asian longhorn beetle</name>
    <name type="synonym">Anoplophora nobilis</name>
    <dbReference type="NCBI Taxonomy" id="217634"/>
    <lineage>
        <taxon>Eukaryota</taxon>
        <taxon>Metazoa</taxon>
        <taxon>Ecdysozoa</taxon>
        <taxon>Arthropoda</taxon>
        <taxon>Hexapoda</taxon>
        <taxon>Insecta</taxon>
        <taxon>Pterygota</taxon>
        <taxon>Neoptera</taxon>
        <taxon>Endopterygota</taxon>
        <taxon>Coleoptera</taxon>
        <taxon>Polyphaga</taxon>
        <taxon>Cucujiformia</taxon>
        <taxon>Chrysomeloidea</taxon>
        <taxon>Cerambycidae</taxon>
        <taxon>Lamiinae</taxon>
        <taxon>Lamiini</taxon>
        <taxon>Anoplophora</taxon>
    </lineage>
</organism>
<gene>
    <name evidence="4" type="primary">GSTT2</name>
</gene>
<dbReference type="InterPro" id="IPR040079">
    <property type="entry name" value="Glutathione_S-Trfase"/>
</dbReference>
<dbReference type="InterPro" id="IPR036282">
    <property type="entry name" value="Glutathione-S-Trfase_C_sf"/>
</dbReference>
<evidence type="ECO:0000259" key="3">
    <source>
        <dbReference type="PROSITE" id="PS50405"/>
    </source>
</evidence>
<reference evidence="4" key="1">
    <citation type="submission" date="2013-07" db="EMBL/GenBank/DDBJ databases">
        <title>Midgut Transcriptome Profiling of Anoplphora glabripennis, a Lignocellulose Degrading, Wood-Boring Cerambycid.</title>
        <authorList>
            <person name="Scully E.D."/>
            <person name="Hoover K."/>
            <person name="Carlson J.E."/>
            <person name="Tien M."/>
            <person name="Geib S.M."/>
        </authorList>
    </citation>
    <scope>NUCLEOTIDE SEQUENCE</scope>
</reference>
<dbReference type="FunFam" id="3.40.30.10:FF:000034">
    <property type="entry name" value="glutathione S-transferase 1"/>
    <property type="match status" value="1"/>
</dbReference>
<dbReference type="SFLD" id="SFLDG01153">
    <property type="entry name" value="Main.4:_Theta-like"/>
    <property type="match status" value="1"/>
</dbReference>
<accession>V5GNG5</accession>
<dbReference type="GO" id="GO:0006749">
    <property type="term" value="P:glutathione metabolic process"/>
    <property type="evidence" value="ECO:0007669"/>
    <property type="project" value="TreeGrafter"/>
</dbReference>
<feature type="domain" description="GST N-terminal" evidence="2">
    <location>
        <begin position="1"/>
        <end position="82"/>
    </location>
</feature>
<dbReference type="PANTHER" id="PTHR43969">
    <property type="entry name" value="GLUTATHIONE S TRANSFERASE D10, ISOFORM A-RELATED"/>
    <property type="match status" value="1"/>
</dbReference>
<evidence type="ECO:0000259" key="2">
    <source>
        <dbReference type="PROSITE" id="PS50404"/>
    </source>
</evidence>
<dbReference type="Gene3D" id="1.20.1050.10">
    <property type="match status" value="1"/>
</dbReference>
<dbReference type="CDD" id="cd03177">
    <property type="entry name" value="GST_C_Delta_Epsilon"/>
    <property type="match status" value="1"/>
</dbReference>
<dbReference type="PANTHER" id="PTHR43969:SF9">
    <property type="entry name" value="GLUTATHIONE S TRANSFERASE D10, ISOFORM A-RELATED"/>
    <property type="match status" value="1"/>
</dbReference>
<dbReference type="GO" id="GO:0004364">
    <property type="term" value="F:glutathione transferase activity"/>
    <property type="evidence" value="ECO:0007669"/>
    <property type="project" value="TreeGrafter"/>
</dbReference>
<dbReference type="Gene3D" id="3.40.30.10">
    <property type="entry name" value="Glutaredoxin"/>
    <property type="match status" value="1"/>
</dbReference>
<comment type="subunit">
    <text evidence="1">Homodimer.</text>
</comment>